<dbReference type="CDD" id="cd03316">
    <property type="entry name" value="MR_like"/>
    <property type="match status" value="1"/>
</dbReference>
<dbReference type="GO" id="GO:0000287">
    <property type="term" value="F:magnesium ion binding"/>
    <property type="evidence" value="ECO:0007669"/>
    <property type="project" value="UniProtKB-ARBA"/>
</dbReference>
<dbReference type="InterPro" id="IPR013341">
    <property type="entry name" value="Mandelate_racemase_N_dom"/>
</dbReference>
<dbReference type="PROSITE" id="PS00909">
    <property type="entry name" value="MR_MLE_2"/>
    <property type="match status" value="1"/>
</dbReference>
<dbReference type="InterPro" id="IPR013342">
    <property type="entry name" value="Mandelate_racemase_C"/>
</dbReference>
<dbReference type="SUPFAM" id="SSF51604">
    <property type="entry name" value="Enolase C-terminal domain-like"/>
    <property type="match status" value="1"/>
</dbReference>
<dbReference type="SMART" id="SM00922">
    <property type="entry name" value="MR_MLE"/>
    <property type="match status" value="1"/>
</dbReference>
<dbReference type="PANTHER" id="PTHR48080">
    <property type="entry name" value="D-GALACTONATE DEHYDRATASE-RELATED"/>
    <property type="match status" value="1"/>
</dbReference>
<dbReference type="InterPro" id="IPR029065">
    <property type="entry name" value="Enolase_C-like"/>
</dbReference>
<dbReference type="InterPro" id="IPR018110">
    <property type="entry name" value="Mandel_Rmase/mucon_lact_enz_CS"/>
</dbReference>
<accession>A0A371B7T1</accession>
<dbReference type="PROSITE" id="PS00908">
    <property type="entry name" value="MR_MLE_1"/>
    <property type="match status" value="1"/>
</dbReference>
<comment type="caution">
    <text evidence="3">The sequence shown here is derived from an EMBL/GenBank/DDBJ whole genome shotgun (WGS) entry which is preliminary data.</text>
</comment>
<dbReference type="AlphaFoldDB" id="A0A371B7T1"/>
<keyword evidence="4" id="KW-1185">Reference proteome</keyword>
<dbReference type="InterPro" id="IPR029017">
    <property type="entry name" value="Enolase-like_N"/>
</dbReference>
<dbReference type="Proteomes" id="UP000263993">
    <property type="component" value="Unassembled WGS sequence"/>
</dbReference>
<dbReference type="OrthoDB" id="9802699at2"/>
<evidence type="ECO:0000313" key="4">
    <source>
        <dbReference type="Proteomes" id="UP000263993"/>
    </source>
</evidence>
<dbReference type="SFLD" id="SFLDS00001">
    <property type="entry name" value="Enolase"/>
    <property type="match status" value="1"/>
</dbReference>
<sequence>MASSVKITSVESFIVALPCDMGGPPPLFAGKPWTHLEILLVKVTTEDGLVGWGEAFGHASIPATKAALDTIVGPLVIGRDASDINALTRSIQHAVHLLGRNGPFVFAYSGIEIALWDLLGKRCGRPLYQLFGGGQRTELEAYASLLAYSNREELVARNTAAACASGYRYIKLHETTREAVLASKEAARATNARIMLDVNCAWSVPVARDMADALAEDDLMWLEEPVWPPEDCHGLAQVRERGIPISAGENVAGLFGFKSLIEAGAIDVAQPSVTKIGGIGEMLRVINYCQSQGVEVAPHSPYFGPGFIATLHITAALIDRPLVEVLWLEMEGNPFGSWVTAKNGKVQVPQGPGLGCDPDLDLVAQYSSAAATSGQVRR</sequence>
<dbReference type="SUPFAM" id="SSF54826">
    <property type="entry name" value="Enolase N-terminal domain-like"/>
    <property type="match status" value="1"/>
</dbReference>
<dbReference type="Pfam" id="PF02746">
    <property type="entry name" value="MR_MLE_N"/>
    <property type="match status" value="1"/>
</dbReference>
<keyword evidence="1" id="KW-0456">Lyase</keyword>
<gene>
    <name evidence="3" type="ORF">DXH78_02785</name>
</gene>
<feature type="domain" description="Mandelate racemase/muconate lactonizing enzyme C-terminal" evidence="2">
    <location>
        <begin position="152"/>
        <end position="244"/>
    </location>
</feature>
<proteinExistence type="predicted"/>
<dbReference type="GO" id="GO:0016829">
    <property type="term" value="F:lyase activity"/>
    <property type="evidence" value="ECO:0007669"/>
    <property type="project" value="UniProtKB-KW"/>
</dbReference>
<organism evidence="3 4">
    <name type="scientific">Undibacter mobilis</name>
    <dbReference type="NCBI Taxonomy" id="2292256"/>
    <lineage>
        <taxon>Bacteria</taxon>
        <taxon>Pseudomonadati</taxon>
        <taxon>Pseudomonadota</taxon>
        <taxon>Alphaproteobacteria</taxon>
        <taxon>Hyphomicrobiales</taxon>
        <taxon>Nitrobacteraceae</taxon>
        <taxon>Undibacter</taxon>
    </lineage>
</organism>
<dbReference type="Pfam" id="PF13378">
    <property type="entry name" value="MR_MLE_C"/>
    <property type="match status" value="1"/>
</dbReference>
<dbReference type="EMBL" id="QRGO01000001">
    <property type="protein sequence ID" value="RDV03604.1"/>
    <property type="molecule type" value="Genomic_DNA"/>
</dbReference>
<evidence type="ECO:0000256" key="1">
    <source>
        <dbReference type="ARBA" id="ARBA00023239"/>
    </source>
</evidence>
<evidence type="ECO:0000313" key="3">
    <source>
        <dbReference type="EMBL" id="RDV03604.1"/>
    </source>
</evidence>
<dbReference type="InterPro" id="IPR036849">
    <property type="entry name" value="Enolase-like_C_sf"/>
</dbReference>
<protein>
    <submittedName>
        <fullName evidence="3">Mandelate racemase/muconate lactonizing enzyme family protein</fullName>
    </submittedName>
</protein>
<dbReference type="Gene3D" id="3.30.390.10">
    <property type="entry name" value="Enolase-like, N-terminal domain"/>
    <property type="match status" value="1"/>
</dbReference>
<dbReference type="InterPro" id="IPR034593">
    <property type="entry name" value="DgoD-like"/>
</dbReference>
<dbReference type="GO" id="GO:0009063">
    <property type="term" value="P:amino acid catabolic process"/>
    <property type="evidence" value="ECO:0007669"/>
    <property type="project" value="InterPro"/>
</dbReference>
<dbReference type="PANTHER" id="PTHR48080:SF2">
    <property type="entry name" value="D-GALACTONATE DEHYDRATASE"/>
    <property type="match status" value="1"/>
</dbReference>
<dbReference type="Gene3D" id="3.20.20.120">
    <property type="entry name" value="Enolase-like C-terminal domain"/>
    <property type="match status" value="1"/>
</dbReference>
<evidence type="ECO:0000259" key="2">
    <source>
        <dbReference type="SMART" id="SM00922"/>
    </source>
</evidence>
<reference evidence="4" key="1">
    <citation type="submission" date="2018-08" db="EMBL/GenBank/DDBJ databases">
        <authorList>
            <person name="Kim S.-J."/>
            <person name="Jung G.-Y."/>
        </authorList>
    </citation>
    <scope>NUCLEOTIDE SEQUENCE [LARGE SCALE GENOMIC DNA]</scope>
    <source>
        <strain evidence="4">GY_H</strain>
    </source>
</reference>
<name>A0A371B7T1_9BRAD</name>